<sequence>MALIEAANCTRNATAPTDSDAGVAGAGILLSFMIMACLAIILSSSVIFGEFRGRDSIIRRKLLNGYSDSQIMQGIGIQSVGLAKMNTLVPYHFFLIWMLSLLSMATHNATLLALKQDYRRDWVIRWMRQFLMFVNLALSCVSGVFVLEGVSKGLDDKTLPIACVWEVDGNGAASNAGLSYVGTIVVIAGNCIIFGLATWYLHSKNQRFYKVIQVGGLVLMTAIAIGAAIRIILLSQAFGNPSVELKDNGETTWSFGQLLSMLLLILPLVNVIEIYRGEIQVASPVRDERTKVSETHQAPSNDTSFKAIALKHGLGKVIAHKYQDMYERHLRPLQGKPIKMLEIGLGCNMASGPGASYHAWLEFLPGVDMYSIDIDGDCAQGFKKMTPKARIAIGDQADPSFLAQFSKESTGDGLFDVIIDNGGHFMEEQVTSLEHLWKIVKPGGLYVVEDLRTSYSEEYFGDPSGRDTRKHTTTKYVYAVLDDLMAGWTKKPVSRDGCVAASNNLGDVPYDPASPLYKRANNPTRPAFLSDSHVAGSSHISARDHSVDPFASTAHGHLNHLGSTPRTSKKRRVDDSEHQPCTKRLRPEGRDQIHEQTTATEERRAEKATEEVVGMRNDGCSFGLLQNRLEEECMNVCMDGWMYGWMDVWMDGCMDGWMYGWMEQSDTETDPIILKANQATCITTAVFTLVTDTLIGREYAKVPMMRRNPSSAMTIRTTETGPSEQKVKTSINNTVKSLVLVNAVIGVLGGQLSTATYEFGCTPYGKAAQLGVGYNTTVRNKLQEWAPLAKTMDSSVKERVT</sequence>
<proteinExistence type="predicted"/>
<evidence type="ECO:0000313" key="2">
    <source>
        <dbReference type="Proteomes" id="UP001148629"/>
    </source>
</evidence>
<accession>A0ACC1SD03</accession>
<organism evidence="1 2">
    <name type="scientific">Fusarium decemcellulare</name>
    <dbReference type="NCBI Taxonomy" id="57161"/>
    <lineage>
        <taxon>Eukaryota</taxon>
        <taxon>Fungi</taxon>
        <taxon>Dikarya</taxon>
        <taxon>Ascomycota</taxon>
        <taxon>Pezizomycotina</taxon>
        <taxon>Sordariomycetes</taxon>
        <taxon>Hypocreomycetidae</taxon>
        <taxon>Hypocreales</taxon>
        <taxon>Nectriaceae</taxon>
        <taxon>Fusarium</taxon>
        <taxon>Fusarium decemcellulare species complex</taxon>
    </lineage>
</organism>
<reference evidence="1" key="1">
    <citation type="submission" date="2022-08" db="EMBL/GenBank/DDBJ databases">
        <title>Genome Sequence of Fusarium decemcellulare.</title>
        <authorList>
            <person name="Buettner E."/>
        </authorList>
    </citation>
    <scope>NUCLEOTIDE SEQUENCE</scope>
    <source>
        <strain evidence="1">Babe19</strain>
    </source>
</reference>
<name>A0ACC1SD03_9HYPO</name>
<dbReference type="Proteomes" id="UP001148629">
    <property type="component" value="Unassembled WGS sequence"/>
</dbReference>
<keyword evidence="2" id="KW-1185">Reference proteome</keyword>
<comment type="caution">
    <text evidence="1">The sequence shown here is derived from an EMBL/GenBank/DDBJ whole genome shotgun (WGS) entry which is preliminary data.</text>
</comment>
<gene>
    <name evidence="1" type="ORF">NM208_g6500</name>
</gene>
<dbReference type="EMBL" id="JANRMS010000606">
    <property type="protein sequence ID" value="KAJ3536981.1"/>
    <property type="molecule type" value="Genomic_DNA"/>
</dbReference>
<evidence type="ECO:0000313" key="1">
    <source>
        <dbReference type="EMBL" id="KAJ3536981.1"/>
    </source>
</evidence>
<protein>
    <submittedName>
        <fullName evidence="1">Uncharacterized protein</fullName>
    </submittedName>
</protein>